<dbReference type="Pfam" id="PF26565">
    <property type="entry name" value="PH_39"/>
    <property type="match status" value="1"/>
</dbReference>
<dbReference type="eggNOG" id="ENOG5030M70">
    <property type="taxonomic scope" value="Bacteria"/>
</dbReference>
<reference evidence="3 4" key="1">
    <citation type="journal article" date="2011" name="Stand. Genomic Sci.">
        <title>Non-contiguous finished genome sequence of Bacteroides coprosuis type strain (PC139).</title>
        <authorList>
            <person name="Land M."/>
            <person name="Held B."/>
            <person name="Gronow S."/>
            <person name="Abt B."/>
            <person name="Lucas S."/>
            <person name="Del Rio T.G."/>
            <person name="Nolan M."/>
            <person name="Tice H."/>
            <person name="Cheng J.F."/>
            <person name="Pitluck S."/>
            <person name="Liolios K."/>
            <person name="Pagani I."/>
            <person name="Ivanova N."/>
            <person name="Mavromatis K."/>
            <person name="Mikhailova N."/>
            <person name="Pati A."/>
            <person name="Tapia R."/>
            <person name="Han C."/>
            <person name="Goodwin L."/>
            <person name="Chen A."/>
            <person name="Palaniappan K."/>
            <person name="Hauser L."/>
            <person name="Brambilla E.M."/>
            <person name="Rohde M."/>
            <person name="Goker M."/>
            <person name="Detter J.C."/>
            <person name="Woyke T."/>
            <person name="Bristow J."/>
            <person name="Eisen J.A."/>
            <person name="Markowitz V."/>
            <person name="Hugenholtz P."/>
            <person name="Kyrpides N.C."/>
            <person name="Klenk H.P."/>
            <person name="Lapidus A."/>
        </authorList>
    </citation>
    <scope>NUCLEOTIDE SEQUENCE</scope>
    <source>
        <strain evidence="3 4">DSM 18011</strain>
    </source>
</reference>
<evidence type="ECO:0000313" key="3">
    <source>
        <dbReference type="EMBL" id="EGJ71424.1"/>
    </source>
</evidence>
<organism evidence="3 4">
    <name type="scientific">Bacteroides coprosuis DSM 18011</name>
    <dbReference type="NCBI Taxonomy" id="679937"/>
    <lineage>
        <taxon>Bacteria</taxon>
        <taxon>Pseudomonadati</taxon>
        <taxon>Bacteroidota</taxon>
        <taxon>Bacteroidia</taxon>
        <taxon>Bacteroidales</taxon>
        <taxon>Bacteroidaceae</taxon>
        <taxon>Bacteroides</taxon>
    </lineage>
</organism>
<evidence type="ECO:0000259" key="2">
    <source>
        <dbReference type="Pfam" id="PF26565"/>
    </source>
</evidence>
<dbReference type="HOGENOM" id="CLU_577036_0_0_10"/>
<dbReference type="AlphaFoldDB" id="F3ZUW4"/>
<gene>
    <name evidence="3" type="ORF">Bcop_1220</name>
</gene>
<keyword evidence="4" id="KW-1185">Reference proteome</keyword>
<name>F3ZUW4_9BACE</name>
<dbReference type="InterPro" id="IPR009677">
    <property type="entry name" value="DUF1266"/>
</dbReference>
<dbReference type="Proteomes" id="UP000018439">
    <property type="component" value="Chromosome"/>
</dbReference>
<dbReference type="InterPro" id="IPR058816">
    <property type="entry name" value="PH_39"/>
</dbReference>
<feature type="domain" description="PH" evidence="2">
    <location>
        <begin position="300"/>
        <end position="471"/>
    </location>
</feature>
<evidence type="ECO:0000259" key="1">
    <source>
        <dbReference type="Pfam" id="PF06889"/>
    </source>
</evidence>
<proteinExistence type="predicted"/>
<evidence type="ECO:0008006" key="5">
    <source>
        <dbReference type="Google" id="ProtNLM"/>
    </source>
</evidence>
<sequence length="473" mass="55373">MLNKYTSLCSVYRYTSHFEQVVDAKTIQKEFYDTVSLKDKAEEALIRKNLENIYDITDEESAIATIEDYMSNSIWLHPMFSILVDVWRDQLDVLEQDTTQIDDLMLTDEYLIEKVKSYTTDFDENDKEFIVNSVKDQLMDLLSCPESKKLFIQFFNKNEILIQLAGNYPVWGFELARLVEVMTKANDLGYLTDEQLTTYLNKVGECVESKFSSWEQFLASCALGKLYTSQNRDVKSVFVHSQEEYIKNVYGLITSPNRILLDSDLWGNSSFANIKQALEVQFHLKPVKKEYLAEYEANAQLEGQSIALFNKYLGDPLKEKGVDNYVLENWQLNNVYSAENDINDGSTFWKQVYDLKEKFDLFFSKEEIPILILGKQVITNRALYLVKRKFLKRKLETIPLPDVQFDFEVEYTQAYLKVIYKGMTLTHFQLEASRVGLERDDLFKKNKEEVFQLFEKDIQSLKDVFNSLRTIKE</sequence>
<protein>
    <recommendedName>
        <fullName evidence="5">DUF1266 domain-containing protein</fullName>
    </recommendedName>
</protein>
<dbReference type="EMBL" id="CM001167">
    <property type="protein sequence ID" value="EGJ71424.1"/>
    <property type="molecule type" value="Genomic_DNA"/>
</dbReference>
<evidence type="ECO:0000313" key="4">
    <source>
        <dbReference type="Proteomes" id="UP000018439"/>
    </source>
</evidence>
<accession>F3ZUW4</accession>
<dbReference type="OrthoDB" id="9789291at2"/>
<dbReference type="Pfam" id="PF06889">
    <property type="entry name" value="DUF1266"/>
    <property type="match status" value="1"/>
</dbReference>
<feature type="domain" description="DUF1266" evidence="1">
    <location>
        <begin position="50"/>
        <end position="259"/>
    </location>
</feature>